<sequence>MALLANHIAVVTGAGSGIGRAIAAGYAREGAQVVLLDVNADTVAEAAQEIRKAGGEAESFALDVTKRDDCFALARQVADKIGQVSILVNNAGITRRNAFTADTETVAKDWNDIISLNLNGVFNVTQAFLAPLRAAKGRIVNIGSIQSFVHLRTPSSAAYTTSKHGVLGFTKALAVELGKEGVRVNAIGPGFIETNINANVRATNPALVQAFVDHTPLARTGKPEDIVGPAIFLASDLSAYVTGTIVMVDGGYRTV</sequence>
<comment type="caution">
    <text evidence="2">The sequence shown here is derived from an EMBL/GenBank/DDBJ whole genome shotgun (WGS) entry which is preliminary data.</text>
</comment>
<reference evidence="2 3" key="1">
    <citation type="submission" date="2014-09" db="EMBL/GenBank/DDBJ databases">
        <title>Draft genome of Bradyrhizobium japonicum Is-34.</title>
        <authorList>
            <person name="Tsurumaru H."/>
            <person name="Yamakawa T."/>
            <person name="Hashimoto S."/>
            <person name="Okizaki K."/>
            <person name="Kanesaki Y."/>
            <person name="Yoshikawa H."/>
            <person name="Yajima S."/>
        </authorList>
    </citation>
    <scope>NUCLEOTIDE SEQUENCE [LARGE SCALE GENOMIC DNA]</scope>
    <source>
        <strain evidence="2 3">Is-34</strain>
    </source>
</reference>
<dbReference type="Gene3D" id="3.40.50.720">
    <property type="entry name" value="NAD(P)-binding Rossmann-like Domain"/>
    <property type="match status" value="1"/>
</dbReference>
<dbReference type="Pfam" id="PF13561">
    <property type="entry name" value="adh_short_C2"/>
    <property type="match status" value="1"/>
</dbReference>
<accession>A0A0A3Y794</accession>
<evidence type="ECO:0000256" key="1">
    <source>
        <dbReference type="ARBA" id="ARBA00006484"/>
    </source>
</evidence>
<dbReference type="STRING" id="375.BKD09_RS12830"/>
<proteinExistence type="inferred from homology"/>
<dbReference type="NCBIfam" id="NF009466">
    <property type="entry name" value="PRK12826.1-2"/>
    <property type="match status" value="1"/>
</dbReference>
<dbReference type="InterPro" id="IPR002347">
    <property type="entry name" value="SDR_fam"/>
</dbReference>
<comment type="similarity">
    <text evidence="1">Belongs to the short-chain dehydrogenases/reductases (SDR) family.</text>
</comment>
<dbReference type="PRINTS" id="PR00081">
    <property type="entry name" value="GDHRDH"/>
</dbReference>
<protein>
    <submittedName>
        <fullName evidence="2">Dehydrogenase</fullName>
    </submittedName>
</protein>
<dbReference type="PRINTS" id="PR00080">
    <property type="entry name" value="SDRFAMILY"/>
</dbReference>
<dbReference type="GO" id="GO:0030497">
    <property type="term" value="P:fatty acid elongation"/>
    <property type="evidence" value="ECO:0007669"/>
    <property type="project" value="TreeGrafter"/>
</dbReference>
<evidence type="ECO:0000313" key="3">
    <source>
        <dbReference type="Proteomes" id="UP000030377"/>
    </source>
</evidence>
<name>A0A0A3Y794_BRAJP</name>
<organism evidence="2 3">
    <name type="scientific">Bradyrhizobium japonicum</name>
    <dbReference type="NCBI Taxonomy" id="375"/>
    <lineage>
        <taxon>Bacteria</taxon>
        <taxon>Pseudomonadati</taxon>
        <taxon>Pseudomonadota</taxon>
        <taxon>Alphaproteobacteria</taxon>
        <taxon>Hyphomicrobiales</taxon>
        <taxon>Nitrobacteraceae</taxon>
        <taxon>Bradyrhizobium</taxon>
    </lineage>
</organism>
<evidence type="ECO:0000313" key="2">
    <source>
        <dbReference type="EMBL" id="KGT81439.1"/>
    </source>
</evidence>
<dbReference type="GO" id="GO:0016616">
    <property type="term" value="F:oxidoreductase activity, acting on the CH-OH group of donors, NAD or NADP as acceptor"/>
    <property type="evidence" value="ECO:0007669"/>
    <property type="project" value="TreeGrafter"/>
</dbReference>
<gene>
    <name evidence="2" type="ORF">MA20_01425</name>
</gene>
<dbReference type="InterPro" id="IPR036291">
    <property type="entry name" value="NAD(P)-bd_dom_sf"/>
</dbReference>
<dbReference type="EMBL" id="JRPN01000001">
    <property type="protein sequence ID" value="KGT81439.1"/>
    <property type="molecule type" value="Genomic_DNA"/>
</dbReference>
<dbReference type="PANTHER" id="PTHR42760">
    <property type="entry name" value="SHORT-CHAIN DEHYDROGENASES/REDUCTASES FAMILY MEMBER"/>
    <property type="match status" value="1"/>
</dbReference>
<dbReference type="SUPFAM" id="SSF51735">
    <property type="entry name" value="NAD(P)-binding Rossmann-fold domains"/>
    <property type="match status" value="1"/>
</dbReference>
<dbReference type="FunFam" id="3.40.50.720:FF:000084">
    <property type="entry name" value="Short-chain dehydrogenase reductase"/>
    <property type="match status" value="1"/>
</dbReference>
<dbReference type="Proteomes" id="UP000030377">
    <property type="component" value="Unassembled WGS sequence"/>
</dbReference>
<dbReference type="eggNOG" id="COG1028">
    <property type="taxonomic scope" value="Bacteria"/>
</dbReference>
<dbReference type="PANTHER" id="PTHR42760:SF135">
    <property type="entry name" value="BLL7886 PROTEIN"/>
    <property type="match status" value="1"/>
</dbReference>
<dbReference type="RefSeq" id="WP_028156307.1">
    <property type="nucleotide sequence ID" value="NZ_JANUDC010000001.1"/>
</dbReference>
<dbReference type="AlphaFoldDB" id="A0A0A3Y794"/>